<organism evidence="2 3">
    <name type="scientific">Actinomadura napierensis</name>
    <dbReference type="NCBI Taxonomy" id="267854"/>
    <lineage>
        <taxon>Bacteria</taxon>
        <taxon>Bacillati</taxon>
        <taxon>Actinomycetota</taxon>
        <taxon>Actinomycetes</taxon>
        <taxon>Streptosporangiales</taxon>
        <taxon>Thermomonosporaceae</taxon>
        <taxon>Actinomadura</taxon>
    </lineage>
</organism>
<dbReference type="EMBL" id="BAAAMR010000024">
    <property type="protein sequence ID" value="GAA2137280.1"/>
    <property type="molecule type" value="Genomic_DNA"/>
</dbReference>
<dbReference type="RefSeq" id="WP_344267289.1">
    <property type="nucleotide sequence ID" value="NZ_BAAAMR010000024.1"/>
</dbReference>
<keyword evidence="3" id="KW-1185">Reference proteome</keyword>
<feature type="compositionally biased region" description="Basic and acidic residues" evidence="1">
    <location>
        <begin position="65"/>
        <end position="76"/>
    </location>
</feature>
<feature type="region of interest" description="Disordered" evidence="1">
    <location>
        <begin position="1"/>
        <end position="89"/>
    </location>
</feature>
<feature type="compositionally biased region" description="Acidic residues" evidence="1">
    <location>
        <begin position="14"/>
        <end position="24"/>
    </location>
</feature>
<evidence type="ECO:0000313" key="3">
    <source>
        <dbReference type="Proteomes" id="UP001501020"/>
    </source>
</evidence>
<gene>
    <name evidence="2" type="ORF">GCM10009727_32520</name>
</gene>
<evidence type="ECO:0000256" key="1">
    <source>
        <dbReference type="SAM" id="MobiDB-lite"/>
    </source>
</evidence>
<accession>A0ABP5KX51</accession>
<evidence type="ECO:0000313" key="2">
    <source>
        <dbReference type="EMBL" id="GAA2137280.1"/>
    </source>
</evidence>
<name>A0ABP5KX51_9ACTN</name>
<dbReference type="Proteomes" id="UP001501020">
    <property type="component" value="Unassembled WGS sequence"/>
</dbReference>
<comment type="caution">
    <text evidence="2">The sequence shown here is derived from an EMBL/GenBank/DDBJ whole genome shotgun (WGS) entry which is preliminary data.</text>
</comment>
<reference evidence="3" key="1">
    <citation type="journal article" date="2019" name="Int. J. Syst. Evol. Microbiol.">
        <title>The Global Catalogue of Microorganisms (GCM) 10K type strain sequencing project: providing services to taxonomists for standard genome sequencing and annotation.</title>
        <authorList>
            <consortium name="The Broad Institute Genomics Platform"/>
            <consortium name="The Broad Institute Genome Sequencing Center for Infectious Disease"/>
            <person name="Wu L."/>
            <person name="Ma J."/>
        </authorList>
    </citation>
    <scope>NUCLEOTIDE SEQUENCE [LARGE SCALE GENOMIC DNA]</scope>
    <source>
        <strain evidence="3">JCM 13850</strain>
    </source>
</reference>
<protein>
    <recommendedName>
        <fullName evidence="4">Preprotein translocase YidC</fullName>
    </recommendedName>
</protein>
<proteinExistence type="predicted"/>
<evidence type="ECO:0008006" key="4">
    <source>
        <dbReference type="Google" id="ProtNLM"/>
    </source>
</evidence>
<sequence>MRARKPGETRDFREDVDDMGDNDQDVQIGLTEEYVTDPPDDLRIEDPQPSPDGVSITDYEEEADRGDGEERPRPDTAAESDAVNPTRRP</sequence>
<feature type="compositionally biased region" description="Basic and acidic residues" evidence="1">
    <location>
        <begin position="1"/>
        <end position="13"/>
    </location>
</feature>